<protein>
    <recommendedName>
        <fullName evidence="4">SH3 domain-containing protein</fullName>
    </recommendedName>
</protein>
<evidence type="ECO:0000313" key="2">
    <source>
        <dbReference type="EMBL" id="PWC10110.1"/>
    </source>
</evidence>
<evidence type="ECO:0008006" key="4">
    <source>
        <dbReference type="Google" id="ProtNLM"/>
    </source>
</evidence>
<gene>
    <name evidence="2" type="ORF">DDT56_22445</name>
</gene>
<evidence type="ECO:0000313" key="3">
    <source>
        <dbReference type="Proteomes" id="UP000296159"/>
    </source>
</evidence>
<dbReference type="Proteomes" id="UP000296159">
    <property type="component" value="Unassembled WGS sequence"/>
</dbReference>
<dbReference type="AlphaFoldDB" id="A0A2U1TL11"/>
<dbReference type="RefSeq" id="WP_136168608.1">
    <property type="nucleotide sequence ID" value="NZ_KZ819102.1"/>
</dbReference>
<organism evidence="2 3">
    <name type="scientific">Brenneria corticis</name>
    <dbReference type="NCBI Taxonomy" id="2173106"/>
    <lineage>
        <taxon>Bacteria</taxon>
        <taxon>Pseudomonadati</taxon>
        <taxon>Pseudomonadota</taxon>
        <taxon>Gammaproteobacteria</taxon>
        <taxon>Enterobacterales</taxon>
        <taxon>Pectobacteriaceae</taxon>
        <taxon>Brenneria</taxon>
    </lineage>
</organism>
<feature type="signal peptide" evidence="1">
    <location>
        <begin position="1"/>
        <end position="20"/>
    </location>
</feature>
<feature type="chain" id="PRO_5015483393" description="SH3 domain-containing protein" evidence="1">
    <location>
        <begin position="21"/>
        <end position="166"/>
    </location>
</feature>
<sequence length="166" mass="18464">MNMRIVLVLLSAFGLANCKAPPPPALTDDTIVTNEVNGVTLVHRHAIVPPQEFQPINQEYRALYAASVMSRPDFSGKVVRHLENTHTYNVLGQVENAWLAIAEQGQEELIGYVPLRAAVKSELYEETLKKDRLRKPRRQAQKPTCVSVDGSGKACRNTNSGTWIID</sequence>
<keyword evidence="1" id="KW-0732">Signal</keyword>
<reference evidence="2 3" key="1">
    <citation type="submission" date="2018-04" db="EMBL/GenBank/DDBJ databases">
        <title>Brenneria corticis sp.nov.</title>
        <authorList>
            <person name="Li Y."/>
        </authorList>
    </citation>
    <scope>NUCLEOTIDE SEQUENCE [LARGE SCALE GENOMIC DNA]</scope>
    <source>
        <strain evidence="2 3">CFCC 11842</strain>
    </source>
</reference>
<name>A0A2U1TL11_9GAMM</name>
<dbReference type="EMBL" id="QDKH01000040">
    <property type="protein sequence ID" value="PWC10110.1"/>
    <property type="molecule type" value="Genomic_DNA"/>
</dbReference>
<comment type="caution">
    <text evidence="2">The sequence shown here is derived from an EMBL/GenBank/DDBJ whole genome shotgun (WGS) entry which is preliminary data.</text>
</comment>
<proteinExistence type="predicted"/>
<evidence type="ECO:0000256" key="1">
    <source>
        <dbReference type="SAM" id="SignalP"/>
    </source>
</evidence>
<accession>A0A2U1TL11</accession>
<keyword evidence="3" id="KW-1185">Reference proteome</keyword>